<dbReference type="AlphaFoldDB" id="A0A3A5L4K9"/>
<keyword evidence="3" id="KW-1185">Reference proteome</keyword>
<protein>
    <submittedName>
        <fullName evidence="2">Uncharacterized protein</fullName>
    </submittedName>
</protein>
<proteinExistence type="predicted"/>
<sequence length="296" mass="34126">MNAVYIINDYELIETDLELYLSNYGKGIKIPSQTLKAVLYALKNQPRLEISQDHLAALAVNHGVDVDTLKKVLISQLNVLKPMQARKFPAIYINSDDTLVAELLQDTLKKEYDCHLVTASHPHHYSPSSLVIFYRKNYSHADFKTLYREMPSQVYFITAGVLHKLLIIDNLYFKDSGLPSHFSNLHQLIGYLKSDIPATKNNWLLFYRELLKQGADQFPDSPVNACQQGYIAYCLHQFAAQFTQLWGAPTPLDKINWFWHVDLSSFTVHQEIAVHSPFAEEDRRLDLSNRQEERVE</sequence>
<reference evidence="1 3" key="1">
    <citation type="submission" date="2018-04" db="EMBL/GenBank/DDBJ databases">
        <title>Whole genome sequence comparison of clinical and drinking water Legionella pneumophila isolates associated with the Flint Water Crisis.</title>
        <authorList>
            <person name="Garner E."/>
            <person name="Brown C."/>
            <person name="Schwake O."/>
            <person name="Coil D."/>
            <person name="Jospin G."/>
            <person name="Eisen J."/>
            <person name="Edwards M."/>
            <person name="Pruden A."/>
        </authorList>
    </citation>
    <scope>NUCLEOTIDE SEQUENCE [LARGE SCALE GENOMIC DNA]</scope>
    <source>
        <strain evidence="1 3">Genessee03</strain>
    </source>
</reference>
<evidence type="ECO:0000313" key="2">
    <source>
        <dbReference type="EMBL" id="RJT44204.1"/>
    </source>
</evidence>
<comment type="caution">
    <text evidence="2">The sequence shown here is derived from an EMBL/GenBank/DDBJ whole genome shotgun (WGS) entry which is preliminary data.</text>
</comment>
<dbReference type="GeneID" id="48947582"/>
<dbReference type="EMBL" id="QZWB01000016">
    <property type="protein sequence ID" value="RJT44204.1"/>
    <property type="molecule type" value="Genomic_DNA"/>
</dbReference>
<organism evidence="2 4">
    <name type="scientific">Legionella taurinensis</name>
    <dbReference type="NCBI Taxonomy" id="70611"/>
    <lineage>
        <taxon>Bacteria</taxon>
        <taxon>Pseudomonadati</taxon>
        <taxon>Pseudomonadota</taxon>
        <taxon>Gammaproteobacteria</taxon>
        <taxon>Legionellales</taxon>
        <taxon>Legionellaceae</taxon>
        <taxon>Legionella</taxon>
    </lineage>
</organism>
<evidence type="ECO:0000313" key="4">
    <source>
        <dbReference type="Proteomes" id="UP000270757"/>
    </source>
</evidence>
<dbReference type="EMBL" id="QCXM01000004">
    <property type="protein sequence ID" value="PUT48371.1"/>
    <property type="molecule type" value="Genomic_DNA"/>
</dbReference>
<dbReference type="RefSeq" id="WP_108335302.1">
    <property type="nucleotide sequence ID" value="NZ_JAWVLH010000004.1"/>
</dbReference>
<accession>A0A3A5L4K9</accession>
<dbReference type="Proteomes" id="UP000270757">
    <property type="component" value="Unassembled WGS sequence"/>
</dbReference>
<evidence type="ECO:0000313" key="3">
    <source>
        <dbReference type="Proteomes" id="UP000251035"/>
    </source>
</evidence>
<dbReference type="Proteomes" id="UP000251035">
    <property type="component" value="Unassembled WGS sequence"/>
</dbReference>
<reference evidence="2 4" key="2">
    <citation type="submission" date="2018-09" db="EMBL/GenBank/DDBJ databases">
        <title>Draft genome sequences of Legionella taurinensis isolated from water samples.</title>
        <authorList>
            <person name="Chakeri A."/>
            <person name="Allerberger F."/>
            <person name="Kundi M."/>
            <person name="Ruppitsch W."/>
            <person name="Schmid D."/>
        </authorList>
    </citation>
    <scope>NUCLEOTIDE SEQUENCE [LARGE SCALE GENOMIC DNA]</scope>
    <source>
        <strain evidence="2 4">4570-18-6</strain>
    </source>
</reference>
<name>A0A3A5L4K9_9GAMM</name>
<evidence type="ECO:0000313" key="1">
    <source>
        <dbReference type="EMBL" id="PUT48371.1"/>
    </source>
</evidence>
<gene>
    <name evidence="2" type="ORF">D6J04_12685</name>
    <name evidence="1" type="ORF">DB745_05215</name>
</gene>